<name>A0A2N9YAU5_9GAMM</name>
<evidence type="ECO:0000313" key="2">
    <source>
        <dbReference type="Proteomes" id="UP000234271"/>
    </source>
</evidence>
<evidence type="ECO:0000313" key="1">
    <source>
        <dbReference type="EMBL" id="AUI67564.1"/>
    </source>
</evidence>
<dbReference type="InterPro" id="IPR008949">
    <property type="entry name" value="Isoprenoid_synthase_dom_sf"/>
</dbReference>
<dbReference type="InterPro" id="IPR002060">
    <property type="entry name" value="Squ/phyt_synthse"/>
</dbReference>
<dbReference type="GO" id="GO:0051996">
    <property type="term" value="F:squalene synthase [NAD(P)H] activity"/>
    <property type="evidence" value="ECO:0007669"/>
    <property type="project" value="InterPro"/>
</dbReference>
<dbReference type="EMBL" id="CP018889">
    <property type="protein sequence ID" value="AUI67564.1"/>
    <property type="molecule type" value="Genomic_DNA"/>
</dbReference>
<dbReference type="InterPro" id="IPR033904">
    <property type="entry name" value="Trans_IPPS_HH"/>
</dbReference>
<dbReference type="PANTHER" id="PTHR31480">
    <property type="entry name" value="BIFUNCTIONAL LYCOPENE CYCLASE/PHYTOENE SYNTHASE"/>
    <property type="match status" value="1"/>
</dbReference>
<dbReference type="RefSeq" id="WP_062149436.1">
    <property type="nucleotide sequence ID" value="NZ_CP012373.2"/>
</dbReference>
<dbReference type="STRING" id="288004.AL038_04135"/>
<organism evidence="1 2">
    <name type="scientific">Beggiatoa leptomitoformis</name>
    <dbReference type="NCBI Taxonomy" id="288004"/>
    <lineage>
        <taxon>Bacteria</taxon>
        <taxon>Pseudomonadati</taxon>
        <taxon>Pseudomonadota</taxon>
        <taxon>Gammaproteobacteria</taxon>
        <taxon>Thiotrichales</taxon>
        <taxon>Thiotrichaceae</taxon>
        <taxon>Beggiatoa</taxon>
    </lineage>
</organism>
<dbReference type="Pfam" id="PF00494">
    <property type="entry name" value="SQS_PSY"/>
    <property type="match status" value="1"/>
</dbReference>
<dbReference type="SUPFAM" id="SSF48576">
    <property type="entry name" value="Terpenoid synthases"/>
    <property type="match status" value="1"/>
</dbReference>
<dbReference type="OrthoDB" id="9807580at2"/>
<dbReference type="KEGG" id="blep:AL038_04135"/>
<dbReference type="AlphaFoldDB" id="A0A2N9YAU5"/>
<gene>
    <name evidence="1" type="ORF">BLE401_01875</name>
</gene>
<sequence length="274" mass="31710">MNPQTYCNDKVLRAGSSLYYSLRFIPSSQREALIALHALFIELSDVVEECHEPHLAQLKLDWWRNELAALAQGTAKHPVCLALSQPIERYQLPLHYFEELLDGIADNVHQPRYATFAQLETYCKRTAGILQLLCTATLGYQHESTLKYAEQLGIALQLSYFLRNLHKHLQQGRVYIPQTELAQFVVSEEALFNGQFSDTMQALFAFQATRIRAYFHSASKHLAKDDCITQRFGRIRTRLALATLQELETDGYQLLAHRITLTPLRKLWLTWWMR</sequence>
<reference evidence="2" key="1">
    <citation type="submission" date="2016-12" db="EMBL/GenBank/DDBJ databases">
        <title>Complete Genome Sequence of Beggiatoa leptomitiformis D-401.</title>
        <authorList>
            <person name="Fomenkov A."/>
            <person name="Vincze T."/>
            <person name="Grabovich M."/>
            <person name="Anton B.P."/>
            <person name="Dubinina G."/>
            <person name="Orlova M."/>
            <person name="Belousova E."/>
            <person name="Roberts R.J."/>
        </authorList>
    </citation>
    <scope>NUCLEOTIDE SEQUENCE [LARGE SCALE GENOMIC DNA]</scope>
    <source>
        <strain evidence="2">D-401</strain>
    </source>
</reference>
<dbReference type="Gene3D" id="1.10.600.10">
    <property type="entry name" value="Farnesyl Diphosphate Synthase"/>
    <property type="match status" value="1"/>
</dbReference>
<accession>A0A2N9YAU5</accession>
<dbReference type="GO" id="GO:0016114">
    <property type="term" value="P:terpenoid biosynthetic process"/>
    <property type="evidence" value="ECO:0007669"/>
    <property type="project" value="UniProtKB-ARBA"/>
</dbReference>
<dbReference type="Proteomes" id="UP000234271">
    <property type="component" value="Chromosome"/>
</dbReference>
<protein>
    <submittedName>
        <fullName evidence="1">Squalene synthase HpnD</fullName>
    </submittedName>
</protein>
<dbReference type="CDD" id="cd00683">
    <property type="entry name" value="Trans_IPPS_HH"/>
    <property type="match status" value="1"/>
</dbReference>
<proteinExistence type="predicted"/>
<keyword evidence="2" id="KW-1185">Reference proteome</keyword>